<evidence type="ECO:0000256" key="10">
    <source>
        <dbReference type="ARBA" id="ARBA00023012"/>
    </source>
</evidence>
<keyword evidence="15" id="KW-1185">Reference proteome</keyword>
<evidence type="ECO:0000259" key="13">
    <source>
        <dbReference type="PROSITE" id="PS50109"/>
    </source>
</evidence>
<evidence type="ECO:0000256" key="8">
    <source>
        <dbReference type="ARBA" id="ARBA00022840"/>
    </source>
</evidence>
<evidence type="ECO:0000256" key="3">
    <source>
        <dbReference type="ARBA" id="ARBA00022553"/>
    </source>
</evidence>
<dbReference type="EMBL" id="JAUJWV010000001">
    <property type="protein sequence ID" value="MDN7241897.1"/>
    <property type="molecule type" value="Genomic_DNA"/>
</dbReference>
<evidence type="ECO:0000256" key="6">
    <source>
        <dbReference type="ARBA" id="ARBA00022741"/>
    </source>
</evidence>
<evidence type="ECO:0000256" key="7">
    <source>
        <dbReference type="ARBA" id="ARBA00022777"/>
    </source>
</evidence>
<accession>A0ABT8N2K8</accession>
<keyword evidence="9 12" id="KW-1133">Transmembrane helix</keyword>
<keyword evidence="11 12" id="KW-0472">Membrane</keyword>
<comment type="subcellular location">
    <subcellularLocation>
        <location evidence="1">Cell membrane</location>
        <topology evidence="1">Multi-pass membrane protein</topology>
    </subcellularLocation>
</comment>
<feature type="transmembrane region" description="Helical" evidence="12">
    <location>
        <begin position="7"/>
        <end position="30"/>
    </location>
</feature>
<evidence type="ECO:0000256" key="2">
    <source>
        <dbReference type="ARBA" id="ARBA00022475"/>
    </source>
</evidence>
<evidence type="ECO:0000256" key="11">
    <source>
        <dbReference type="ARBA" id="ARBA00023136"/>
    </source>
</evidence>
<keyword evidence="2" id="KW-1003">Cell membrane</keyword>
<keyword evidence="3" id="KW-0597">Phosphoprotein</keyword>
<dbReference type="Pfam" id="PF17203">
    <property type="entry name" value="sCache_3_2"/>
    <property type="match status" value="1"/>
</dbReference>
<keyword evidence="5 12" id="KW-0812">Transmembrane</keyword>
<keyword evidence="8" id="KW-0067">ATP-binding</keyword>
<keyword evidence="10" id="KW-0902">Two-component regulatory system</keyword>
<evidence type="ECO:0000313" key="14">
    <source>
        <dbReference type="EMBL" id="MDN7241897.1"/>
    </source>
</evidence>
<proteinExistence type="predicted"/>
<feature type="domain" description="Histidine kinase" evidence="13">
    <location>
        <begin position="331"/>
        <end position="526"/>
    </location>
</feature>
<evidence type="ECO:0000256" key="9">
    <source>
        <dbReference type="ARBA" id="ARBA00022989"/>
    </source>
</evidence>
<organism evidence="14 15">
    <name type="scientific">Planococcus shixiaomingii</name>
    <dbReference type="NCBI Taxonomy" id="3058393"/>
    <lineage>
        <taxon>Bacteria</taxon>
        <taxon>Bacillati</taxon>
        <taxon>Bacillota</taxon>
        <taxon>Bacilli</taxon>
        <taxon>Bacillales</taxon>
        <taxon>Caryophanaceae</taxon>
        <taxon>Planococcus</taxon>
    </lineage>
</organism>
<reference evidence="14 15" key="1">
    <citation type="submission" date="2023-06" db="EMBL/GenBank/DDBJ databases">
        <title>Novel species in genus Planococcus.</title>
        <authorList>
            <person name="Ning S."/>
        </authorList>
    </citation>
    <scope>NUCLEOTIDE SEQUENCE [LARGE SCALE GENOMIC DNA]</scope>
    <source>
        <strain evidence="14 15">N028</strain>
    </source>
</reference>
<dbReference type="InterPro" id="IPR000014">
    <property type="entry name" value="PAS"/>
</dbReference>
<dbReference type="InterPro" id="IPR005467">
    <property type="entry name" value="His_kinase_dom"/>
</dbReference>
<dbReference type="PANTHER" id="PTHR43547">
    <property type="entry name" value="TWO-COMPONENT HISTIDINE KINASE"/>
    <property type="match status" value="1"/>
</dbReference>
<keyword evidence="6" id="KW-0547">Nucleotide-binding</keyword>
<dbReference type="Gene3D" id="3.30.450.20">
    <property type="entry name" value="PAS domain"/>
    <property type="match status" value="2"/>
</dbReference>
<keyword evidence="7 14" id="KW-0418">Kinase</keyword>
<dbReference type="InterPro" id="IPR016120">
    <property type="entry name" value="Sig_transdc_His_kin_SpoOB"/>
</dbReference>
<dbReference type="InterPro" id="IPR035965">
    <property type="entry name" value="PAS-like_dom_sf"/>
</dbReference>
<dbReference type="EC" id="2.7.13.3" evidence="14"/>
<dbReference type="CDD" id="cd00130">
    <property type="entry name" value="PAS"/>
    <property type="match status" value="1"/>
</dbReference>
<protein>
    <submittedName>
        <fullName evidence="14">Sensor histidine kinase</fullName>
        <ecNumber evidence="14">2.7.13.3</ecNumber>
    </submittedName>
</protein>
<sequence length="530" mass="58378">MPLQRRIFLYGALFISAIMVLAGLSFYMTISGAIEKQVGERALDIAETTAERQDVREAFKLPDPSIALQPIAEKIRIQTGAEYVVIGNKEGIRYSHPLEDRIGQKMVGDDNEQALLHGKAYISEATGSLGPALRGKAPIFDDAGNIIGIISVGFLKTSMTSTFLEYADSIVGIVIIAIAFGLIGSMVLARSIKKTMFGLEPAEIASMYTERSALIESVREGIIMVNKNGEITMANIAAYEVLSVPKEKQLIGQSIEDVLPNTQLPQVLHTGESQLDRPMTIQGKKTIVNRIPIRYGDEIIGAVSSFRLQSDIEGMRNELSQVRQYADALRAQTHEHNNLLYTISGLIQLNSLEEAMELIHDETEEQQSLVHFVTKRVHDPLLGGILIGLFNRARELKVKFMLDGESFLEQLPPHFEKSLFISILGNVVTNAFEAVEHLTEEQRGVRLLLSNNGNEILIEVEDSGEGLDPGIFTHLFKQRVSTKEGEDRGYGLVKVFENVQELNGQIAMETGDLGGALFIISITIGGNDND</sequence>
<dbReference type="InterPro" id="IPR003594">
    <property type="entry name" value="HATPase_dom"/>
</dbReference>
<evidence type="ECO:0000256" key="5">
    <source>
        <dbReference type="ARBA" id="ARBA00022692"/>
    </source>
</evidence>
<dbReference type="InterPro" id="IPR033463">
    <property type="entry name" value="sCache_3"/>
</dbReference>
<dbReference type="InterPro" id="IPR036890">
    <property type="entry name" value="HATPase_C_sf"/>
</dbReference>
<dbReference type="SMART" id="SM00091">
    <property type="entry name" value="PAS"/>
    <property type="match status" value="1"/>
</dbReference>
<evidence type="ECO:0000256" key="12">
    <source>
        <dbReference type="SAM" id="Phobius"/>
    </source>
</evidence>
<dbReference type="GO" id="GO:0004673">
    <property type="term" value="F:protein histidine kinase activity"/>
    <property type="evidence" value="ECO:0007669"/>
    <property type="project" value="UniProtKB-EC"/>
</dbReference>
<dbReference type="PROSITE" id="PS50109">
    <property type="entry name" value="HIS_KIN"/>
    <property type="match status" value="1"/>
</dbReference>
<dbReference type="SUPFAM" id="SSF55874">
    <property type="entry name" value="ATPase domain of HSP90 chaperone/DNA topoisomerase II/histidine kinase"/>
    <property type="match status" value="1"/>
</dbReference>
<feature type="transmembrane region" description="Helical" evidence="12">
    <location>
        <begin position="169"/>
        <end position="189"/>
    </location>
</feature>
<dbReference type="Proteomes" id="UP001172055">
    <property type="component" value="Unassembled WGS sequence"/>
</dbReference>
<dbReference type="InterPro" id="IPR013767">
    <property type="entry name" value="PAS_fold"/>
</dbReference>
<dbReference type="PANTHER" id="PTHR43547:SF3">
    <property type="entry name" value="SENSOR PROTEIN CITS"/>
    <property type="match status" value="1"/>
</dbReference>
<dbReference type="SUPFAM" id="SSF55890">
    <property type="entry name" value="Sporulation response regulatory protein Spo0B"/>
    <property type="match status" value="1"/>
</dbReference>
<dbReference type="SUPFAM" id="SSF103190">
    <property type="entry name" value="Sensory domain-like"/>
    <property type="match status" value="1"/>
</dbReference>
<dbReference type="SMART" id="SM00387">
    <property type="entry name" value="HATPase_c"/>
    <property type="match status" value="1"/>
</dbReference>
<dbReference type="Gene3D" id="1.10.287.130">
    <property type="match status" value="1"/>
</dbReference>
<evidence type="ECO:0000256" key="4">
    <source>
        <dbReference type="ARBA" id="ARBA00022679"/>
    </source>
</evidence>
<dbReference type="SUPFAM" id="SSF55785">
    <property type="entry name" value="PYP-like sensor domain (PAS domain)"/>
    <property type="match status" value="1"/>
</dbReference>
<keyword evidence="4 14" id="KW-0808">Transferase</keyword>
<gene>
    <name evidence="14" type="ORF">QWY14_08820</name>
</gene>
<comment type="caution">
    <text evidence="14">The sequence shown here is derived from an EMBL/GenBank/DDBJ whole genome shotgun (WGS) entry which is preliminary data.</text>
</comment>
<dbReference type="InterPro" id="IPR029151">
    <property type="entry name" value="Sensor-like_sf"/>
</dbReference>
<dbReference type="Gene3D" id="3.30.565.10">
    <property type="entry name" value="Histidine kinase-like ATPase, C-terminal domain"/>
    <property type="match status" value="1"/>
</dbReference>
<dbReference type="Pfam" id="PF00989">
    <property type="entry name" value="PAS"/>
    <property type="match status" value="1"/>
</dbReference>
<evidence type="ECO:0000313" key="15">
    <source>
        <dbReference type="Proteomes" id="UP001172055"/>
    </source>
</evidence>
<evidence type="ECO:0000256" key="1">
    <source>
        <dbReference type="ARBA" id="ARBA00004651"/>
    </source>
</evidence>
<dbReference type="Pfam" id="PF02518">
    <property type="entry name" value="HATPase_c"/>
    <property type="match status" value="1"/>
</dbReference>
<name>A0ABT8N2K8_9BACL</name>